<evidence type="ECO:0000256" key="5">
    <source>
        <dbReference type="ARBA" id="ARBA00023136"/>
    </source>
</evidence>
<evidence type="ECO:0000256" key="2">
    <source>
        <dbReference type="ARBA" id="ARBA00022475"/>
    </source>
</evidence>
<keyword evidence="5" id="KW-0472">Membrane</keyword>
<protein>
    <recommendedName>
        <fullName evidence="8">MFS transporter</fullName>
    </recommendedName>
</protein>
<gene>
    <name evidence="6" type="ORF">A3O14_01215</name>
</gene>
<evidence type="ECO:0000256" key="1">
    <source>
        <dbReference type="ARBA" id="ARBA00004651"/>
    </source>
</evidence>
<evidence type="ECO:0008006" key="8">
    <source>
        <dbReference type="Google" id="ProtNLM"/>
    </source>
</evidence>
<accession>A0A179C117</accession>
<organism evidence="6 7">
    <name type="scientific">Ligilactobacillus aviarius</name>
    <dbReference type="NCBI Taxonomy" id="1606"/>
    <lineage>
        <taxon>Bacteria</taxon>
        <taxon>Bacillati</taxon>
        <taxon>Bacillota</taxon>
        <taxon>Bacilli</taxon>
        <taxon>Lactobacillales</taxon>
        <taxon>Lactobacillaceae</taxon>
        <taxon>Ligilactobacillus</taxon>
    </lineage>
</organism>
<dbReference type="PANTHER" id="PTHR23513:SF6">
    <property type="entry name" value="MAJOR FACILITATOR SUPERFAMILY ASSOCIATED DOMAIN-CONTAINING PROTEIN"/>
    <property type="match status" value="1"/>
</dbReference>
<evidence type="ECO:0000256" key="3">
    <source>
        <dbReference type="ARBA" id="ARBA00022692"/>
    </source>
</evidence>
<dbReference type="EMBL" id="LVKI01000061">
    <property type="protein sequence ID" value="OAQ05990.1"/>
    <property type="molecule type" value="Genomic_DNA"/>
</dbReference>
<sequence>MSKRLLASRVFNDTGDWFYYFVIVVIIYTMSRNPIMMGILSASYTLPGILVSKKLSNIINRLNDRTSLIMFDLLRVVVLIGIVLTSNVWVALICVFLEQVFAIGSNLSFQRVTVDIVQDKEGLLKFNRQLKAFSNISRLLVIPSYLLLHRFVSNKFVLGLDIFFTIVSLFETVRIETTHCKSSAENTGSLELKDFHFGKITTMILAFSVLNVFRSFVDAYGIMYIGKISKNVSVGYAALVFILSIADLLGSLMSKNIIEIENLSQNKVLIWSFTSILVLFTIPSVIHNVCCFIITIFLIRLVLSILGLFVLYNMQSSVPEKIHQYTALQTMAVDGVSLVNSIAGGFVIQKINIFNYMVITILIVFLLGIFLLKKNMSKNVKD</sequence>
<dbReference type="InterPro" id="IPR036259">
    <property type="entry name" value="MFS_trans_sf"/>
</dbReference>
<evidence type="ECO:0000313" key="6">
    <source>
        <dbReference type="EMBL" id="OAQ05990.1"/>
    </source>
</evidence>
<dbReference type="GO" id="GO:0005886">
    <property type="term" value="C:plasma membrane"/>
    <property type="evidence" value="ECO:0007669"/>
    <property type="project" value="UniProtKB-SubCell"/>
</dbReference>
<keyword evidence="3" id="KW-0812">Transmembrane</keyword>
<dbReference type="PANTHER" id="PTHR23513">
    <property type="entry name" value="INTEGRAL MEMBRANE EFFLUX PROTEIN-RELATED"/>
    <property type="match status" value="1"/>
</dbReference>
<name>A0A179C117_9LACO</name>
<evidence type="ECO:0000256" key="4">
    <source>
        <dbReference type="ARBA" id="ARBA00022989"/>
    </source>
</evidence>
<dbReference type="RefSeq" id="WP_064207585.1">
    <property type="nucleotide sequence ID" value="NZ_LVKC01000030.1"/>
</dbReference>
<dbReference type="SUPFAM" id="SSF103473">
    <property type="entry name" value="MFS general substrate transporter"/>
    <property type="match status" value="1"/>
</dbReference>
<evidence type="ECO:0000313" key="7">
    <source>
        <dbReference type="Proteomes" id="UP000078520"/>
    </source>
</evidence>
<comment type="caution">
    <text evidence="6">The sequence shown here is derived from an EMBL/GenBank/DDBJ whole genome shotgun (WGS) entry which is preliminary data.</text>
</comment>
<dbReference type="AlphaFoldDB" id="A0A179C117"/>
<keyword evidence="2" id="KW-1003">Cell membrane</keyword>
<dbReference type="Proteomes" id="UP000078520">
    <property type="component" value="Unassembled WGS sequence"/>
</dbReference>
<comment type="subcellular location">
    <subcellularLocation>
        <location evidence="1">Cell membrane</location>
        <topology evidence="1">Multi-pass membrane protein</topology>
    </subcellularLocation>
</comment>
<dbReference type="OrthoDB" id="9977201at2"/>
<proteinExistence type="predicted"/>
<reference evidence="7" key="1">
    <citation type="submission" date="2016-03" db="EMBL/GenBank/DDBJ databases">
        <authorList>
            <person name="Johnson T.J."/>
            <person name="Youmans B."/>
            <person name="Case K."/>
            <person name="Noll S."/>
        </authorList>
    </citation>
    <scope>NUCLEOTIDE SEQUENCE [LARGE SCALE GENOMIC DNA]</scope>
    <source>
        <strain evidence="7">UMNLAv8</strain>
    </source>
</reference>
<keyword evidence="4" id="KW-1133">Transmembrane helix</keyword>